<dbReference type="OMA" id="YMERDAP"/>
<dbReference type="GeneID" id="20189272"/>
<dbReference type="RefSeq" id="XP_008891119.1">
    <property type="nucleotide sequence ID" value="XM_008892871.1"/>
</dbReference>
<reference evidence="1 2" key="2">
    <citation type="submission" date="2013-11" db="EMBL/GenBank/DDBJ databases">
        <title>The Genome Sequence of Phytophthora parasitica INRA-310.</title>
        <authorList>
            <consortium name="The Broad Institute Genomics Platform"/>
            <person name="Russ C."/>
            <person name="Tyler B."/>
            <person name="Panabieres F."/>
            <person name="Shan W."/>
            <person name="Tripathy S."/>
            <person name="Grunwald N."/>
            <person name="Machado M."/>
            <person name="Johnson C.S."/>
            <person name="Arredondo F."/>
            <person name="Hong C."/>
            <person name="Coffey M."/>
            <person name="Young S.K."/>
            <person name="Zeng Q."/>
            <person name="Gargeya S."/>
            <person name="Fitzgerald M."/>
            <person name="Abouelleil A."/>
            <person name="Alvarado L."/>
            <person name="Chapman S.B."/>
            <person name="Gainer-Dewar J."/>
            <person name="Goldberg J."/>
            <person name="Griggs A."/>
            <person name="Gujja S."/>
            <person name="Hansen M."/>
            <person name="Howarth C."/>
            <person name="Imamovic A."/>
            <person name="Ireland A."/>
            <person name="Larimer J."/>
            <person name="McCowan C."/>
            <person name="Murphy C."/>
            <person name="Pearson M."/>
            <person name="Poon T.W."/>
            <person name="Priest M."/>
            <person name="Roberts A."/>
            <person name="Saif S."/>
            <person name="Shea T."/>
            <person name="Sykes S."/>
            <person name="Wortman J."/>
            <person name="Nusbaum C."/>
            <person name="Birren B."/>
        </authorList>
    </citation>
    <scope>NUCLEOTIDE SEQUENCE [LARGE SCALE GENOMIC DNA]</scope>
    <source>
        <strain evidence="1 2">INRA-310</strain>
    </source>
</reference>
<proteinExistence type="predicted"/>
<gene>
    <name evidence="1" type="ORF">PPTG_20673</name>
</gene>
<dbReference type="Proteomes" id="UP000018817">
    <property type="component" value="Unassembled WGS sequence"/>
</dbReference>
<sequence>MTSEYKRELTRFMSFKDGVTYSNDRVFTTAELLQVTLNHLCRWMHKQAYGDPEPAEDTKPVHRRSSTLEFTKKTLSSFMPRVHTSWDPVTERGNPTRSDAVNKLIKKVKSLKFAERGRILKVAALWNLMSSLTCYNSCEHNGNPMYQPICNFSPNTQFPSTLLLQMRWSKSINEERDAPEQIIESTANVSSSEFLYTNPNDGDRVVQRYLANMVKHDGFKKLKVAPTVKQVMGESIAATLALPLLWAAFESSEAYEHALLPSKIQQKNLRAFANVGGNHALNPVIREEFCVTGDGSQLNLVAIDSCGNPDQPNNLTASTSQNVYPGSALGGEGSPASLQHLTRRLELGVVIQPKC</sequence>
<organism evidence="1 2">
    <name type="scientific">Phytophthora nicotianae (strain INRA-310)</name>
    <name type="common">Phytophthora parasitica</name>
    <dbReference type="NCBI Taxonomy" id="761204"/>
    <lineage>
        <taxon>Eukaryota</taxon>
        <taxon>Sar</taxon>
        <taxon>Stramenopiles</taxon>
        <taxon>Oomycota</taxon>
        <taxon>Peronosporomycetes</taxon>
        <taxon>Peronosporales</taxon>
        <taxon>Peronosporaceae</taxon>
        <taxon>Phytophthora</taxon>
    </lineage>
</organism>
<name>W2RDS7_PHYN3</name>
<accession>W2RDS7</accession>
<evidence type="ECO:0000313" key="1">
    <source>
        <dbReference type="EMBL" id="ETN23588.1"/>
    </source>
</evidence>
<dbReference type="EMBL" id="KI669561">
    <property type="protein sequence ID" value="ETN23588.1"/>
    <property type="molecule type" value="Genomic_DNA"/>
</dbReference>
<protein>
    <submittedName>
        <fullName evidence="1">Uncharacterized protein</fullName>
    </submittedName>
</protein>
<reference evidence="2" key="1">
    <citation type="submission" date="2011-12" db="EMBL/GenBank/DDBJ databases">
        <authorList>
            <consortium name="The Broad Institute Genome Sequencing Platform"/>
            <person name="Russ C."/>
            <person name="Tyler B."/>
            <person name="Panabieres F."/>
            <person name="Shan W."/>
            <person name="Tripathy S."/>
            <person name="Grunwald N."/>
            <person name="Machado M."/>
            <person name="Young S.K."/>
            <person name="Zeng Q."/>
            <person name="Gargeya S."/>
            <person name="Fitzgerald M."/>
            <person name="Haas B."/>
            <person name="Abouelleil A."/>
            <person name="Alvarado L."/>
            <person name="Arachchi H.M."/>
            <person name="Berlin A."/>
            <person name="Chapman S.B."/>
            <person name="Gearin G."/>
            <person name="Goldberg J."/>
            <person name="Griggs A."/>
            <person name="Gujja S."/>
            <person name="Hansen M."/>
            <person name="Heiman D."/>
            <person name="Howarth C."/>
            <person name="Larimer J."/>
            <person name="Lui A."/>
            <person name="MacDonald P.J.P."/>
            <person name="McCowen C."/>
            <person name="Montmayeur A."/>
            <person name="Murphy C."/>
            <person name="Neiman D."/>
            <person name="Pearson M."/>
            <person name="Priest M."/>
            <person name="Roberts A."/>
            <person name="Saif S."/>
            <person name="Shea T."/>
            <person name="Sisk P."/>
            <person name="Stolte C."/>
            <person name="Sykes S."/>
            <person name="Wortman J."/>
            <person name="Nusbaum C."/>
            <person name="Birren B."/>
        </authorList>
    </citation>
    <scope>NUCLEOTIDE SEQUENCE [LARGE SCALE GENOMIC DNA]</scope>
    <source>
        <strain evidence="2">INRA-310</strain>
    </source>
</reference>
<dbReference type="AlphaFoldDB" id="W2RDS7"/>
<dbReference type="VEuPathDB" id="FungiDB:PPTG_20673"/>
<evidence type="ECO:0000313" key="2">
    <source>
        <dbReference type="Proteomes" id="UP000018817"/>
    </source>
</evidence>